<protein>
    <submittedName>
        <fullName evidence="4">Putative acetyltransferase</fullName>
    </submittedName>
</protein>
<feature type="domain" description="N-acetyltransferase" evidence="3">
    <location>
        <begin position="17"/>
        <end position="160"/>
    </location>
</feature>
<evidence type="ECO:0000313" key="5">
    <source>
        <dbReference type="Proteomes" id="UP000317977"/>
    </source>
</evidence>
<comment type="caution">
    <text evidence="4">The sequence shown here is derived from an EMBL/GenBank/DDBJ whole genome shotgun (WGS) entry which is preliminary data.</text>
</comment>
<organism evidence="4 5">
    <name type="scientific">Rubripirellula reticaptiva</name>
    <dbReference type="NCBI Taxonomy" id="2528013"/>
    <lineage>
        <taxon>Bacteria</taxon>
        <taxon>Pseudomonadati</taxon>
        <taxon>Planctomycetota</taxon>
        <taxon>Planctomycetia</taxon>
        <taxon>Pirellulales</taxon>
        <taxon>Pirellulaceae</taxon>
        <taxon>Rubripirellula</taxon>
    </lineage>
</organism>
<evidence type="ECO:0000313" key="4">
    <source>
        <dbReference type="EMBL" id="TWU47137.1"/>
    </source>
</evidence>
<evidence type="ECO:0000259" key="3">
    <source>
        <dbReference type="PROSITE" id="PS51186"/>
    </source>
</evidence>
<proteinExistence type="predicted"/>
<dbReference type="Proteomes" id="UP000317977">
    <property type="component" value="Unassembled WGS sequence"/>
</dbReference>
<dbReference type="AlphaFoldDB" id="A0A5C6EGH5"/>
<dbReference type="PROSITE" id="PS51186">
    <property type="entry name" value="GNAT"/>
    <property type="match status" value="1"/>
</dbReference>
<dbReference type="Pfam" id="PF00583">
    <property type="entry name" value="Acetyltransf_1"/>
    <property type="match status" value="1"/>
</dbReference>
<evidence type="ECO:0000256" key="2">
    <source>
        <dbReference type="ARBA" id="ARBA00023315"/>
    </source>
</evidence>
<accession>A0A5C6EGH5</accession>
<dbReference type="GO" id="GO:0008080">
    <property type="term" value="F:N-acetyltransferase activity"/>
    <property type="evidence" value="ECO:0007669"/>
    <property type="project" value="TreeGrafter"/>
</dbReference>
<keyword evidence="5" id="KW-1185">Reference proteome</keyword>
<dbReference type="EMBL" id="SJPX01000006">
    <property type="protein sequence ID" value="TWU47137.1"/>
    <property type="molecule type" value="Genomic_DNA"/>
</dbReference>
<dbReference type="InterPro" id="IPR051016">
    <property type="entry name" value="Diverse_Substrate_AcTransf"/>
</dbReference>
<evidence type="ECO:0000256" key="1">
    <source>
        <dbReference type="ARBA" id="ARBA00022679"/>
    </source>
</evidence>
<gene>
    <name evidence="4" type="ORF">Poly59_61120</name>
</gene>
<dbReference type="SUPFAM" id="SSF55729">
    <property type="entry name" value="Acyl-CoA N-acyltransferases (Nat)"/>
    <property type="match status" value="1"/>
</dbReference>
<dbReference type="OrthoDB" id="9792929at2"/>
<sequence>MIEISTADLSSPEHAGATLSLLETYAADIMGGGKSLSPHTRTHLVDELRNRENCVVVLAWADDVPAGMAICFEGFSTFSCQAILNIHDFVVAAEFRRQGIAMDLLAKIQEVAVERKCCKLTLEVLEGNHVAQRAYQKFGFAGYELDPEMGRAMFYEKKLSHPPSIPS</sequence>
<reference evidence="4 5" key="1">
    <citation type="submission" date="2019-02" db="EMBL/GenBank/DDBJ databases">
        <title>Deep-cultivation of Planctomycetes and their phenomic and genomic characterization uncovers novel biology.</title>
        <authorList>
            <person name="Wiegand S."/>
            <person name="Jogler M."/>
            <person name="Boedeker C."/>
            <person name="Pinto D."/>
            <person name="Vollmers J."/>
            <person name="Rivas-Marin E."/>
            <person name="Kohn T."/>
            <person name="Peeters S.H."/>
            <person name="Heuer A."/>
            <person name="Rast P."/>
            <person name="Oberbeckmann S."/>
            <person name="Bunk B."/>
            <person name="Jeske O."/>
            <person name="Meyerdierks A."/>
            <person name="Storesund J.E."/>
            <person name="Kallscheuer N."/>
            <person name="Luecker S."/>
            <person name="Lage O.M."/>
            <person name="Pohl T."/>
            <person name="Merkel B.J."/>
            <person name="Hornburger P."/>
            <person name="Mueller R.-W."/>
            <person name="Bruemmer F."/>
            <person name="Labrenz M."/>
            <person name="Spormann A.M."/>
            <person name="Op Den Camp H."/>
            <person name="Overmann J."/>
            <person name="Amann R."/>
            <person name="Jetten M.S.M."/>
            <person name="Mascher T."/>
            <person name="Medema M.H."/>
            <person name="Devos D.P."/>
            <person name="Kaster A.-K."/>
            <person name="Ovreas L."/>
            <person name="Rohde M."/>
            <person name="Galperin M.Y."/>
            <person name="Jogler C."/>
        </authorList>
    </citation>
    <scope>NUCLEOTIDE SEQUENCE [LARGE SCALE GENOMIC DNA]</scope>
    <source>
        <strain evidence="4 5">Poly59</strain>
    </source>
</reference>
<dbReference type="Gene3D" id="3.40.630.30">
    <property type="match status" value="1"/>
</dbReference>
<dbReference type="PANTHER" id="PTHR10545">
    <property type="entry name" value="DIAMINE N-ACETYLTRANSFERASE"/>
    <property type="match status" value="1"/>
</dbReference>
<keyword evidence="2" id="KW-0012">Acyltransferase</keyword>
<name>A0A5C6EGH5_9BACT</name>
<dbReference type="CDD" id="cd04301">
    <property type="entry name" value="NAT_SF"/>
    <property type="match status" value="1"/>
</dbReference>
<dbReference type="RefSeq" id="WP_146537523.1">
    <property type="nucleotide sequence ID" value="NZ_SJPX01000006.1"/>
</dbReference>
<keyword evidence="1 4" id="KW-0808">Transferase</keyword>
<dbReference type="InterPro" id="IPR016181">
    <property type="entry name" value="Acyl_CoA_acyltransferase"/>
</dbReference>
<dbReference type="PANTHER" id="PTHR10545:SF29">
    <property type="entry name" value="GH14572P-RELATED"/>
    <property type="match status" value="1"/>
</dbReference>
<dbReference type="InterPro" id="IPR000182">
    <property type="entry name" value="GNAT_dom"/>
</dbReference>